<name>A0ABS3HMZ1_9ENTE</name>
<sequence length="281" mass="31309">MNSTHQQEAAAQLQALHKQKELFVLPNIWDAGGAKIVEAKGFKAIATTSAGIAFANGYSDGEALPFSLLIETVKRISSKISTPLSVDFERGYGEEEGEIYENTKQLLAAGAVGLNIEDGLPNNKLSEVESMKKKLQVMNDLKNELGIDFLINSRTDIYWNQIGSEKERLRKTIERANSYFSWGADCVFIPGSIPFNELEIVTKEVAGPINVLLNEQLKNIDALNKIGVKRVSLGSSLSRNSITNLFNQSEQIRKNHFDLLLKDTLSYDYVNQFYGAQEEEK</sequence>
<dbReference type="GO" id="GO:0016829">
    <property type="term" value="F:lyase activity"/>
    <property type="evidence" value="ECO:0007669"/>
    <property type="project" value="UniProtKB-KW"/>
</dbReference>
<dbReference type="Pfam" id="PF13714">
    <property type="entry name" value="PEP_mutase"/>
    <property type="match status" value="1"/>
</dbReference>
<dbReference type="PANTHER" id="PTHR42905">
    <property type="entry name" value="PHOSPHOENOLPYRUVATE CARBOXYLASE"/>
    <property type="match status" value="1"/>
</dbReference>
<comment type="caution">
    <text evidence="1">The sequence shown here is derived from an EMBL/GenBank/DDBJ whole genome shotgun (WGS) entry which is preliminary data.</text>
</comment>
<reference evidence="1 2" key="1">
    <citation type="submission" date="2021-03" db="EMBL/GenBank/DDBJ databases">
        <title>Enterococcal diversity collection.</title>
        <authorList>
            <person name="Gilmore M.S."/>
            <person name="Schwartzman J."/>
            <person name="Van Tyne D."/>
            <person name="Martin M."/>
            <person name="Earl A.M."/>
            <person name="Manson A.L."/>
            <person name="Straub T."/>
            <person name="Salamzade R."/>
            <person name="Saavedra J."/>
            <person name="Lebreton F."/>
            <person name="Prichula J."/>
            <person name="Schaufler K."/>
            <person name="Gaca A."/>
            <person name="Sgardioli B."/>
            <person name="Wagenaar J."/>
            <person name="Strong T."/>
        </authorList>
    </citation>
    <scope>NUCLEOTIDE SEQUENCE [LARGE SCALE GENOMIC DNA]</scope>
    <source>
        <strain evidence="1 2">MJM16</strain>
    </source>
</reference>
<dbReference type="SUPFAM" id="SSF51621">
    <property type="entry name" value="Phosphoenolpyruvate/pyruvate domain"/>
    <property type="match status" value="1"/>
</dbReference>
<protein>
    <submittedName>
        <fullName evidence="1">Isocitrate lyase/phosphoenolpyruvate mutase family protein</fullName>
    </submittedName>
</protein>
<evidence type="ECO:0000313" key="1">
    <source>
        <dbReference type="EMBL" id="MBO0454816.1"/>
    </source>
</evidence>
<dbReference type="RefSeq" id="WP_207110542.1">
    <property type="nucleotide sequence ID" value="NZ_JAFLVR010000073.1"/>
</dbReference>
<dbReference type="InterPro" id="IPR015813">
    <property type="entry name" value="Pyrv/PenolPyrv_kinase-like_dom"/>
</dbReference>
<evidence type="ECO:0000313" key="2">
    <source>
        <dbReference type="Proteomes" id="UP000664495"/>
    </source>
</evidence>
<dbReference type="CDD" id="cd00377">
    <property type="entry name" value="ICL_PEPM"/>
    <property type="match status" value="1"/>
</dbReference>
<gene>
    <name evidence="1" type="ORF">JZO85_21340</name>
</gene>
<proteinExistence type="predicted"/>
<organism evidence="1 2">
    <name type="scientific">Candidatus Enterococcus murrayae</name>
    <dbReference type="NCBI Taxonomy" id="2815321"/>
    <lineage>
        <taxon>Bacteria</taxon>
        <taxon>Bacillati</taxon>
        <taxon>Bacillota</taxon>
        <taxon>Bacilli</taxon>
        <taxon>Lactobacillales</taxon>
        <taxon>Enterococcaceae</taxon>
        <taxon>Enterococcus</taxon>
    </lineage>
</organism>
<dbReference type="InterPro" id="IPR039556">
    <property type="entry name" value="ICL/PEPM"/>
</dbReference>
<dbReference type="EMBL" id="JAFLVR010000073">
    <property type="protein sequence ID" value="MBO0454816.1"/>
    <property type="molecule type" value="Genomic_DNA"/>
</dbReference>
<dbReference type="InterPro" id="IPR040442">
    <property type="entry name" value="Pyrv_kinase-like_dom_sf"/>
</dbReference>
<accession>A0ABS3HMZ1</accession>
<dbReference type="Gene3D" id="3.20.20.60">
    <property type="entry name" value="Phosphoenolpyruvate-binding domains"/>
    <property type="match status" value="1"/>
</dbReference>
<dbReference type="PANTHER" id="PTHR42905:SF16">
    <property type="entry name" value="CARBOXYPHOSPHONOENOLPYRUVATE PHOSPHONOMUTASE-LIKE PROTEIN (AFU_ORTHOLOGUE AFUA_5G07230)"/>
    <property type="match status" value="1"/>
</dbReference>
<keyword evidence="1" id="KW-0456">Lyase</keyword>
<dbReference type="Proteomes" id="UP000664495">
    <property type="component" value="Unassembled WGS sequence"/>
</dbReference>
<keyword evidence="2" id="KW-1185">Reference proteome</keyword>